<feature type="non-terminal residue" evidence="1">
    <location>
        <position position="1"/>
    </location>
</feature>
<accession>A0A2K3P5J3</accession>
<dbReference type="EMBL" id="ASHM01004925">
    <property type="protein sequence ID" value="PNY11956.1"/>
    <property type="molecule type" value="Genomic_DNA"/>
</dbReference>
<evidence type="ECO:0000313" key="1">
    <source>
        <dbReference type="EMBL" id="PNY10552.1"/>
    </source>
</evidence>
<comment type="caution">
    <text evidence="1">The sequence shown here is derived from an EMBL/GenBank/DDBJ whole genome shotgun (WGS) entry which is preliminary data.</text>
</comment>
<reference evidence="1 3" key="2">
    <citation type="journal article" date="2017" name="Front. Plant Sci.">
        <title>Gene Classification and Mining of Molecular Markers Useful in Red Clover (Trifolium pratense) Breeding.</title>
        <authorList>
            <person name="Istvanek J."/>
            <person name="Dluhosova J."/>
            <person name="Dluhos P."/>
            <person name="Patkova L."/>
            <person name="Nedelnik J."/>
            <person name="Repkova J."/>
        </authorList>
    </citation>
    <scope>NUCLEOTIDE SEQUENCE [LARGE SCALE GENOMIC DNA]</scope>
    <source>
        <strain evidence="3">cv. Tatra</strain>
        <tissue evidence="1">Young leaves</tissue>
    </source>
</reference>
<dbReference type="PANTHER" id="PTHR14352:SF2">
    <property type="entry name" value="HAUS AUGMIN-LIKE COMPLEX SUBUNIT 7"/>
    <property type="match status" value="1"/>
</dbReference>
<dbReference type="Proteomes" id="UP000236291">
    <property type="component" value="Unassembled WGS sequence"/>
</dbReference>
<dbReference type="GO" id="GO:0051011">
    <property type="term" value="F:microtubule minus-end binding"/>
    <property type="evidence" value="ECO:0007669"/>
    <property type="project" value="InterPro"/>
</dbReference>
<reference evidence="1 3" key="1">
    <citation type="journal article" date="2014" name="Am. J. Bot.">
        <title>Genome assembly and annotation for red clover (Trifolium pratense; Fabaceae).</title>
        <authorList>
            <person name="Istvanek J."/>
            <person name="Jaros M."/>
            <person name="Krenek A."/>
            <person name="Repkova J."/>
        </authorList>
    </citation>
    <scope>NUCLEOTIDE SEQUENCE [LARGE SCALE GENOMIC DNA]</scope>
    <source>
        <strain evidence="3">cv. Tatra</strain>
        <tissue evidence="1">Young leaves</tissue>
    </source>
</reference>
<dbReference type="GO" id="GO:0031023">
    <property type="term" value="P:microtubule organizing center organization"/>
    <property type="evidence" value="ECO:0007669"/>
    <property type="project" value="TreeGrafter"/>
</dbReference>
<dbReference type="EMBL" id="ASHM01003899">
    <property type="protein sequence ID" value="PNY10552.1"/>
    <property type="molecule type" value="Genomic_DNA"/>
</dbReference>
<evidence type="ECO:0000313" key="3">
    <source>
        <dbReference type="Proteomes" id="UP000236291"/>
    </source>
</evidence>
<dbReference type="AlphaFoldDB" id="A0A2K3P5J3"/>
<dbReference type="STRING" id="57577.A0A2K3P5J3"/>
<dbReference type="GO" id="GO:0070652">
    <property type="term" value="C:HAUS complex"/>
    <property type="evidence" value="ECO:0007669"/>
    <property type="project" value="TreeGrafter"/>
</dbReference>
<dbReference type="Pfam" id="PF06694">
    <property type="entry name" value="Plant_NMP1"/>
    <property type="match status" value="1"/>
</dbReference>
<protein>
    <submittedName>
        <fullName evidence="1">Nuclear matrix protein</fullName>
    </submittedName>
</protein>
<evidence type="ECO:0000313" key="2">
    <source>
        <dbReference type="EMBL" id="PNY11956.1"/>
    </source>
</evidence>
<dbReference type="InterPro" id="IPR029711">
    <property type="entry name" value="Haus7-like"/>
</dbReference>
<gene>
    <name evidence="1" type="ORF">L195_g007134</name>
    <name evidence="2" type="ORF">L195_g008576</name>
</gene>
<dbReference type="PANTHER" id="PTHR14352">
    <property type="entry name" value="HAUS AUGMIN-LIKE COMPLEX SUBUNIT 7"/>
    <property type="match status" value="1"/>
</dbReference>
<name>A0A2K3P5J3_TRIPR</name>
<dbReference type="GO" id="GO:0051225">
    <property type="term" value="P:spindle assembly"/>
    <property type="evidence" value="ECO:0007669"/>
    <property type="project" value="TreeGrafter"/>
</dbReference>
<dbReference type="ExpressionAtlas" id="A0A2K3P5J3">
    <property type="expression patterns" value="baseline"/>
</dbReference>
<organism evidence="1 3">
    <name type="scientific">Trifolium pratense</name>
    <name type="common">Red clover</name>
    <dbReference type="NCBI Taxonomy" id="57577"/>
    <lineage>
        <taxon>Eukaryota</taxon>
        <taxon>Viridiplantae</taxon>
        <taxon>Streptophyta</taxon>
        <taxon>Embryophyta</taxon>
        <taxon>Tracheophyta</taxon>
        <taxon>Spermatophyta</taxon>
        <taxon>Magnoliopsida</taxon>
        <taxon>eudicotyledons</taxon>
        <taxon>Gunneridae</taxon>
        <taxon>Pentapetalae</taxon>
        <taxon>rosids</taxon>
        <taxon>fabids</taxon>
        <taxon>Fabales</taxon>
        <taxon>Fabaceae</taxon>
        <taxon>Papilionoideae</taxon>
        <taxon>50 kb inversion clade</taxon>
        <taxon>NPAAA clade</taxon>
        <taxon>Hologalegina</taxon>
        <taxon>IRL clade</taxon>
        <taxon>Trifolieae</taxon>
        <taxon>Trifolium</taxon>
    </lineage>
</organism>
<proteinExistence type="predicted"/>
<sequence length="187" mass="20609">SHGRRSSPCLRHPPSFQPLPSSSAIVPAPSFISLGPNLYLHTPTSMKTLDPSKIAAIPHSQFWSLSSQRKTSTYGVPNRAVPCGDCHVWVEIRPWTHMMEVPQLHGFGPAASRLLEAYKMLLKFLRNLRNLRDSHGALAFGYSETSEGPSSVTKIISECESALTDLNRGLRILSTSIARQQGEKMST</sequence>
<dbReference type="InterPro" id="IPR010604">
    <property type="entry name" value="Plant_AUG7"/>
</dbReference>